<gene>
    <name evidence="1" type="ORF">JTE90_011771</name>
</gene>
<comment type="caution">
    <text evidence="1">The sequence shown here is derived from an EMBL/GenBank/DDBJ whole genome shotgun (WGS) entry which is preliminary data.</text>
</comment>
<organism evidence="1 2">
    <name type="scientific">Oedothorax gibbosus</name>
    <dbReference type="NCBI Taxonomy" id="931172"/>
    <lineage>
        <taxon>Eukaryota</taxon>
        <taxon>Metazoa</taxon>
        <taxon>Ecdysozoa</taxon>
        <taxon>Arthropoda</taxon>
        <taxon>Chelicerata</taxon>
        <taxon>Arachnida</taxon>
        <taxon>Araneae</taxon>
        <taxon>Araneomorphae</taxon>
        <taxon>Entelegynae</taxon>
        <taxon>Araneoidea</taxon>
        <taxon>Linyphiidae</taxon>
        <taxon>Erigoninae</taxon>
        <taxon>Oedothorax</taxon>
    </lineage>
</organism>
<sequence length="85" mass="9070">MNFNLSLIANQVRFGIQNSMSPNAKFTGKSTINRNGNHRLGGRGSFTLCDTFGSSPFPSAVTHPQETDHLCGSLGKLHPPKGLAS</sequence>
<dbReference type="AlphaFoldDB" id="A0AAV6VST6"/>
<protein>
    <submittedName>
        <fullName evidence="1">Uncharacterized protein</fullName>
    </submittedName>
</protein>
<name>A0AAV6VST6_9ARAC</name>
<dbReference type="EMBL" id="JAFNEN010000028">
    <property type="protein sequence ID" value="KAG8199303.1"/>
    <property type="molecule type" value="Genomic_DNA"/>
</dbReference>
<proteinExistence type="predicted"/>
<evidence type="ECO:0000313" key="2">
    <source>
        <dbReference type="Proteomes" id="UP000827092"/>
    </source>
</evidence>
<keyword evidence="2" id="KW-1185">Reference proteome</keyword>
<evidence type="ECO:0000313" key="1">
    <source>
        <dbReference type="EMBL" id="KAG8199303.1"/>
    </source>
</evidence>
<dbReference type="Proteomes" id="UP000827092">
    <property type="component" value="Unassembled WGS sequence"/>
</dbReference>
<reference evidence="1 2" key="1">
    <citation type="journal article" date="2022" name="Nat. Ecol. Evol.">
        <title>A masculinizing supergene underlies an exaggerated male reproductive morph in a spider.</title>
        <authorList>
            <person name="Hendrickx F."/>
            <person name="De Corte Z."/>
            <person name="Sonet G."/>
            <person name="Van Belleghem S.M."/>
            <person name="Kostlbacher S."/>
            <person name="Vangestel C."/>
        </authorList>
    </citation>
    <scope>NUCLEOTIDE SEQUENCE [LARGE SCALE GENOMIC DNA]</scope>
    <source>
        <strain evidence="1">W744_W776</strain>
    </source>
</reference>
<accession>A0AAV6VST6</accession>